<organism evidence="2 3">
    <name type="scientific">Emiliania huxleyi (strain CCMP1516)</name>
    <dbReference type="NCBI Taxonomy" id="280463"/>
    <lineage>
        <taxon>Eukaryota</taxon>
        <taxon>Haptista</taxon>
        <taxon>Haptophyta</taxon>
        <taxon>Prymnesiophyceae</taxon>
        <taxon>Isochrysidales</taxon>
        <taxon>Noelaerhabdaceae</taxon>
        <taxon>Emiliania</taxon>
    </lineage>
</organism>
<evidence type="ECO:0000256" key="1">
    <source>
        <dbReference type="SAM" id="MobiDB-lite"/>
    </source>
</evidence>
<dbReference type="PaxDb" id="2903-EOD15290"/>
<reference evidence="2" key="2">
    <citation type="submission" date="2024-10" db="UniProtKB">
        <authorList>
            <consortium name="EnsemblProtists"/>
        </authorList>
    </citation>
    <scope>IDENTIFICATION</scope>
</reference>
<protein>
    <recommendedName>
        <fullName evidence="4">Pyridoxamine 5'-phosphate oxidase putative domain-containing protein</fullName>
    </recommendedName>
</protein>
<evidence type="ECO:0008006" key="4">
    <source>
        <dbReference type="Google" id="ProtNLM"/>
    </source>
</evidence>
<proteinExistence type="predicted"/>
<dbReference type="RefSeq" id="XP_005767719.1">
    <property type="nucleotide sequence ID" value="XM_005767662.1"/>
</dbReference>
<feature type="compositionally biased region" description="Basic and acidic residues" evidence="1">
    <location>
        <begin position="175"/>
        <end position="185"/>
    </location>
</feature>
<feature type="region of interest" description="Disordered" evidence="1">
    <location>
        <begin position="130"/>
        <end position="185"/>
    </location>
</feature>
<name>A0A0D3IVK5_EMIH1</name>
<sequence length="185" mass="19968">MGPEWQRLHRFPLLTVSAAVAGVSPNANASWTAHHDGSTGGMFLFNSSTNATKTLLDSPAQQALSTRLADGEARRNVVAGNAVEGVEERKCRRLCERLKSKRVLPSPAPQSVQRAWLQSTIAALPSPEMPVAEPLRSTDLLPPQSASPPPPLGRAAASLGRRRRRQRPPPLQVPHDLEGGREAPF</sequence>
<accession>A0A0D3IVK5</accession>
<reference evidence="3" key="1">
    <citation type="journal article" date="2013" name="Nature">
        <title>Pan genome of the phytoplankton Emiliania underpins its global distribution.</title>
        <authorList>
            <person name="Read B.A."/>
            <person name="Kegel J."/>
            <person name="Klute M.J."/>
            <person name="Kuo A."/>
            <person name="Lefebvre S.C."/>
            <person name="Maumus F."/>
            <person name="Mayer C."/>
            <person name="Miller J."/>
            <person name="Monier A."/>
            <person name="Salamov A."/>
            <person name="Young J."/>
            <person name="Aguilar M."/>
            <person name="Claverie J.M."/>
            <person name="Frickenhaus S."/>
            <person name="Gonzalez K."/>
            <person name="Herman E.K."/>
            <person name="Lin Y.C."/>
            <person name="Napier J."/>
            <person name="Ogata H."/>
            <person name="Sarno A.F."/>
            <person name="Shmutz J."/>
            <person name="Schroeder D."/>
            <person name="de Vargas C."/>
            <person name="Verret F."/>
            <person name="von Dassow P."/>
            <person name="Valentin K."/>
            <person name="Van de Peer Y."/>
            <person name="Wheeler G."/>
            <person name="Dacks J.B."/>
            <person name="Delwiche C.F."/>
            <person name="Dyhrman S.T."/>
            <person name="Glockner G."/>
            <person name="John U."/>
            <person name="Richards T."/>
            <person name="Worden A.Z."/>
            <person name="Zhang X."/>
            <person name="Grigoriev I.V."/>
            <person name="Allen A.E."/>
            <person name="Bidle K."/>
            <person name="Borodovsky M."/>
            <person name="Bowler C."/>
            <person name="Brownlee C."/>
            <person name="Cock J.M."/>
            <person name="Elias M."/>
            <person name="Gladyshev V.N."/>
            <person name="Groth M."/>
            <person name="Guda C."/>
            <person name="Hadaegh A."/>
            <person name="Iglesias-Rodriguez M.D."/>
            <person name="Jenkins J."/>
            <person name="Jones B.M."/>
            <person name="Lawson T."/>
            <person name="Leese F."/>
            <person name="Lindquist E."/>
            <person name="Lobanov A."/>
            <person name="Lomsadze A."/>
            <person name="Malik S.B."/>
            <person name="Marsh M.E."/>
            <person name="Mackinder L."/>
            <person name="Mock T."/>
            <person name="Mueller-Roeber B."/>
            <person name="Pagarete A."/>
            <person name="Parker M."/>
            <person name="Probert I."/>
            <person name="Quesneville H."/>
            <person name="Raines C."/>
            <person name="Rensing S.A."/>
            <person name="Riano-Pachon D.M."/>
            <person name="Richier S."/>
            <person name="Rokitta S."/>
            <person name="Shiraiwa Y."/>
            <person name="Soanes D.M."/>
            <person name="van der Giezen M."/>
            <person name="Wahlund T.M."/>
            <person name="Williams B."/>
            <person name="Wilson W."/>
            <person name="Wolfe G."/>
            <person name="Wurch L.L."/>
        </authorList>
    </citation>
    <scope>NUCLEOTIDE SEQUENCE</scope>
</reference>
<evidence type="ECO:0000313" key="2">
    <source>
        <dbReference type="EnsemblProtists" id="EOD15290"/>
    </source>
</evidence>
<dbReference type="Proteomes" id="UP000013827">
    <property type="component" value="Unassembled WGS sequence"/>
</dbReference>
<evidence type="ECO:0000313" key="3">
    <source>
        <dbReference type="Proteomes" id="UP000013827"/>
    </source>
</evidence>
<dbReference type="AlphaFoldDB" id="A0A0D3IVK5"/>
<dbReference type="GeneID" id="17261436"/>
<dbReference type="HOGENOM" id="CLU_125711_0_0_1"/>
<keyword evidence="3" id="KW-1185">Reference proteome</keyword>
<dbReference type="KEGG" id="ehx:EMIHUDRAFT_356416"/>
<dbReference type="EnsemblProtists" id="EOD15290">
    <property type="protein sequence ID" value="EOD15290"/>
    <property type="gene ID" value="EMIHUDRAFT_356416"/>
</dbReference>